<keyword evidence="3" id="KW-0645">Protease</keyword>
<dbReference type="Gene3D" id="2.40.10.10">
    <property type="entry name" value="Trypsin-like serine proteases"/>
    <property type="match status" value="3"/>
</dbReference>
<evidence type="ECO:0000313" key="9">
    <source>
        <dbReference type="Proteomes" id="UP000015103"/>
    </source>
</evidence>
<dbReference type="VEuPathDB" id="VectorBase:RPRC009729"/>
<keyword evidence="5" id="KW-0720">Serine protease</keyword>
<evidence type="ECO:0000256" key="2">
    <source>
        <dbReference type="ARBA" id="ARBA00022525"/>
    </source>
</evidence>
<proteinExistence type="predicted"/>
<dbReference type="GO" id="GO:0004252">
    <property type="term" value="F:serine-type endopeptidase activity"/>
    <property type="evidence" value="ECO:0007669"/>
    <property type="project" value="InterPro"/>
</dbReference>
<dbReference type="PROSITE" id="PS00135">
    <property type="entry name" value="TRYPSIN_SER"/>
    <property type="match status" value="2"/>
</dbReference>
<dbReference type="PROSITE" id="PS50240">
    <property type="entry name" value="TRYPSIN_DOM"/>
    <property type="match status" value="2"/>
</dbReference>
<dbReference type="FunFam" id="2.40.10.10:FF:000015">
    <property type="entry name" value="Atrial natriuretic peptide-converting enzyme"/>
    <property type="match status" value="1"/>
</dbReference>
<accession>T1I0A9</accession>
<dbReference type="InterPro" id="IPR009003">
    <property type="entry name" value="Peptidase_S1_PA"/>
</dbReference>
<dbReference type="GO" id="GO:0005576">
    <property type="term" value="C:extracellular region"/>
    <property type="evidence" value="ECO:0007669"/>
    <property type="project" value="UniProtKB-SubCell"/>
</dbReference>
<feature type="domain" description="Peptidase S1" evidence="7">
    <location>
        <begin position="1"/>
        <end position="247"/>
    </location>
</feature>
<dbReference type="InterPro" id="IPR018114">
    <property type="entry name" value="TRYPSIN_HIS"/>
</dbReference>
<evidence type="ECO:0000313" key="8">
    <source>
        <dbReference type="EnsemblMetazoa" id="RPRC009729-PA"/>
    </source>
</evidence>
<dbReference type="InterPro" id="IPR033116">
    <property type="entry name" value="TRYPSIN_SER"/>
</dbReference>
<dbReference type="InterPro" id="IPR001254">
    <property type="entry name" value="Trypsin_dom"/>
</dbReference>
<dbReference type="Proteomes" id="UP000015103">
    <property type="component" value="Unassembled WGS sequence"/>
</dbReference>
<sequence length="605" mass="66375">VVGGRTAKPKEHKAMVLIGYGSAISKSWDCGGSLIAERWVLSAAHCAQSQTQGPARWARVGDLDISSTNEDARPQEKIIMDRIIHPNYKEPAVYNDIALFKLNSDVLFNDWVAPICLHTETNINAPKAIVTGWGRLDFAGDVSAKLQEVQITLVNGSECKRLYSSSHDRKIPRGINIESMICAGEKEGGKDACSGDSGGPLVIEVLGNCLKTQIGITSFGKECGLPNTPGVYTMVSHFIPWIESICEFIPNCPQIGDFKRNRPSICSFQGIDPIVCCPPPLPNIDNNNAGPVIVSKVCRNNIITKCTSYTGPIYVTVSNQTITQLNRTRRDDLSSTLERLKEQPEEDKQFGITVVGGKPSAPKEHKYMVQIGYGSVERKSWECGGSLLTERWVLSAAHCANRFYYYYRGPARWARVGDLDISTSNDDARPQEKRIIERILHPDYKEPAVYNDIALFKLDSNVLLNEWVAPICLHTKEEISVAKATVTGWGRLDFAGDVSVKLQEAEVTLVNGTECRRLYSQDVGSKIPNGINVQSMICAGEREGGKDACSGDSGGPLVIEVPGNCLKVQVGVTSFGKECGLANSPGVYTKVSNYIPWIENIVWPY</sequence>
<dbReference type="HOGENOM" id="CLU_004497_3_1_1"/>
<comment type="subcellular location">
    <subcellularLocation>
        <location evidence="1">Secreted</location>
    </subcellularLocation>
</comment>
<dbReference type="OMA" id="FGKECGL"/>
<dbReference type="EMBL" id="ACPB03009629">
    <property type="status" value="NOT_ANNOTATED_CDS"/>
    <property type="molecule type" value="Genomic_DNA"/>
</dbReference>
<dbReference type="SMART" id="SM00020">
    <property type="entry name" value="Tryp_SPc"/>
    <property type="match status" value="2"/>
</dbReference>
<dbReference type="PRINTS" id="PR00722">
    <property type="entry name" value="CHYMOTRYPSIN"/>
</dbReference>
<dbReference type="InterPro" id="IPR043504">
    <property type="entry name" value="Peptidase_S1_PA_chymotrypsin"/>
</dbReference>
<evidence type="ECO:0000256" key="6">
    <source>
        <dbReference type="ARBA" id="ARBA00023157"/>
    </source>
</evidence>
<reference evidence="8" key="1">
    <citation type="submission" date="2015-05" db="UniProtKB">
        <authorList>
            <consortium name="EnsemblMetazoa"/>
        </authorList>
    </citation>
    <scope>IDENTIFICATION</scope>
</reference>
<dbReference type="PROSITE" id="PS00134">
    <property type="entry name" value="TRYPSIN_HIS"/>
    <property type="match status" value="2"/>
</dbReference>
<name>T1I0A9_RHOPR</name>
<feature type="domain" description="Peptidase S1" evidence="7">
    <location>
        <begin position="354"/>
        <end position="603"/>
    </location>
</feature>
<keyword evidence="2" id="KW-0964">Secreted</keyword>
<dbReference type="AlphaFoldDB" id="T1I0A9"/>
<evidence type="ECO:0000256" key="1">
    <source>
        <dbReference type="ARBA" id="ARBA00004613"/>
    </source>
</evidence>
<dbReference type="eggNOG" id="KOG3627">
    <property type="taxonomic scope" value="Eukaryota"/>
</dbReference>
<organism evidence="8 9">
    <name type="scientific">Rhodnius prolixus</name>
    <name type="common">Triatomid bug</name>
    <dbReference type="NCBI Taxonomy" id="13249"/>
    <lineage>
        <taxon>Eukaryota</taxon>
        <taxon>Metazoa</taxon>
        <taxon>Ecdysozoa</taxon>
        <taxon>Arthropoda</taxon>
        <taxon>Hexapoda</taxon>
        <taxon>Insecta</taxon>
        <taxon>Pterygota</taxon>
        <taxon>Neoptera</taxon>
        <taxon>Paraneoptera</taxon>
        <taxon>Hemiptera</taxon>
        <taxon>Heteroptera</taxon>
        <taxon>Panheteroptera</taxon>
        <taxon>Cimicomorpha</taxon>
        <taxon>Reduviidae</taxon>
        <taxon>Triatominae</taxon>
        <taxon>Rhodnius</taxon>
    </lineage>
</organism>
<dbReference type="EnsemblMetazoa" id="RPRC009729-RA">
    <property type="protein sequence ID" value="RPRC009729-PA"/>
    <property type="gene ID" value="RPRC009729"/>
</dbReference>
<dbReference type="InParanoid" id="T1I0A9"/>
<keyword evidence="6" id="KW-1015">Disulfide bond</keyword>
<dbReference type="PANTHER" id="PTHR24258">
    <property type="entry name" value="SERINE PROTEASE-RELATED"/>
    <property type="match status" value="1"/>
</dbReference>
<evidence type="ECO:0000256" key="5">
    <source>
        <dbReference type="ARBA" id="ARBA00022825"/>
    </source>
</evidence>
<evidence type="ECO:0000256" key="3">
    <source>
        <dbReference type="ARBA" id="ARBA00022670"/>
    </source>
</evidence>
<protein>
    <recommendedName>
        <fullName evidence="7">Peptidase S1 domain-containing protein</fullName>
    </recommendedName>
</protein>
<evidence type="ECO:0000259" key="7">
    <source>
        <dbReference type="PROSITE" id="PS50240"/>
    </source>
</evidence>
<dbReference type="FunFam" id="2.40.10.10:FF:000047">
    <property type="entry name" value="Trypsin eta"/>
    <property type="match status" value="1"/>
</dbReference>
<dbReference type="CDD" id="cd00190">
    <property type="entry name" value="Tryp_SPc"/>
    <property type="match status" value="2"/>
</dbReference>
<dbReference type="STRING" id="13249.T1I0A9"/>
<dbReference type="GO" id="GO:0016485">
    <property type="term" value="P:protein processing"/>
    <property type="evidence" value="ECO:0007669"/>
    <property type="project" value="UniProtKB-ARBA"/>
</dbReference>
<keyword evidence="4" id="KW-0378">Hydrolase</keyword>
<evidence type="ECO:0000256" key="4">
    <source>
        <dbReference type="ARBA" id="ARBA00022801"/>
    </source>
</evidence>
<dbReference type="SUPFAM" id="SSF50494">
    <property type="entry name" value="Trypsin-like serine proteases"/>
    <property type="match status" value="2"/>
</dbReference>
<dbReference type="Pfam" id="PF00089">
    <property type="entry name" value="Trypsin"/>
    <property type="match status" value="2"/>
</dbReference>
<dbReference type="InterPro" id="IPR001314">
    <property type="entry name" value="Peptidase_S1A"/>
</dbReference>
<dbReference type="PANTHER" id="PTHR24258:SF136">
    <property type="entry name" value="GH06673P-RELATED"/>
    <property type="match status" value="1"/>
</dbReference>
<keyword evidence="9" id="KW-1185">Reference proteome</keyword>